<name>A0A428QUH2_9HYPO</name>
<proteinExistence type="predicted"/>
<protein>
    <recommendedName>
        <fullName evidence="1">2EXR domain-containing protein</fullName>
    </recommendedName>
</protein>
<dbReference type="OrthoDB" id="3473305at2759"/>
<feature type="domain" description="2EXR" evidence="1">
    <location>
        <begin position="19"/>
        <end position="102"/>
    </location>
</feature>
<reference evidence="2 3" key="1">
    <citation type="submission" date="2017-06" db="EMBL/GenBank/DDBJ databases">
        <title>Comparative genomic analysis of Ambrosia Fusariam Clade fungi.</title>
        <authorList>
            <person name="Stajich J.E."/>
            <person name="Carrillo J."/>
            <person name="Kijimoto T."/>
            <person name="Eskalen A."/>
            <person name="O'Donnell K."/>
            <person name="Kasson M."/>
        </authorList>
    </citation>
    <scope>NUCLEOTIDE SEQUENCE [LARGE SCALE GENOMIC DNA]</scope>
    <source>
        <strain evidence="2 3">NRRL62584</strain>
    </source>
</reference>
<organism evidence="2 3">
    <name type="scientific">Fusarium duplospermum</name>
    <dbReference type="NCBI Taxonomy" id="1325734"/>
    <lineage>
        <taxon>Eukaryota</taxon>
        <taxon>Fungi</taxon>
        <taxon>Dikarya</taxon>
        <taxon>Ascomycota</taxon>
        <taxon>Pezizomycotina</taxon>
        <taxon>Sordariomycetes</taxon>
        <taxon>Hypocreomycetidae</taxon>
        <taxon>Hypocreales</taxon>
        <taxon>Nectriaceae</taxon>
        <taxon>Fusarium</taxon>
        <taxon>Fusarium solani species complex</taxon>
    </lineage>
</organism>
<accession>A0A428QUH2</accession>
<dbReference type="EMBL" id="NKCI01000015">
    <property type="protein sequence ID" value="RSL68916.1"/>
    <property type="molecule type" value="Genomic_DNA"/>
</dbReference>
<dbReference type="Pfam" id="PF20150">
    <property type="entry name" value="2EXR"/>
    <property type="match status" value="1"/>
</dbReference>
<comment type="caution">
    <text evidence="2">The sequence shown here is derived from an EMBL/GenBank/DDBJ whole genome shotgun (WGS) entry which is preliminary data.</text>
</comment>
<dbReference type="PANTHER" id="PTHR35910:SF1">
    <property type="entry name" value="2EXR DOMAIN-CONTAINING PROTEIN"/>
    <property type="match status" value="1"/>
</dbReference>
<dbReference type="InterPro" id="IPR045518">
    <property type="entry name" value="2EXR"/>
</dbReference>
<evidence type="ECO:0000313" key="3">
    <source>
        <dbReference type="Proteomes" id="UP000288168"/>
    </source>
</evidence>
<sequence>MPTPAPEDSTVGATPAQTFHPFPRLPFELRQEIWKHALPLTPEKPGVCLFTETITLWADIGKLTVEEYNSSLKLVCHEARQTAIKNLPVRRFYDPLTDILYFENDLFFPFTSRASTEALNRIKRIALGISVTEFGFSMSLGLFQLKGLEELSIVYPKSTGRADFFDEVYAPETGPRKLKRFTEDEMSNFVMRADFIYRDHGGDVPVRWIKNARMHLDYVRRELSRETHDGRPPCWDEEKQKLMLTMHALCFDQEVGLNYG</sequence>
<dbReference type="AlphaFoldDB" id="A0A428QUH2"/>
<keyword evidence="3" id="KW-1185">Reference proteome</keyword>
<evidence type="ECO:0000259" key="1">
    <source>
        <dbReference type="Pfam" id="PF20150"/>
    </source>
</evidence>
<evidence type="ECO:0000313" key="2">
    <source>
        <dbReference type="EMBL" id="RSL68916.1"/>
    </source>
</evidence>
<gene>
    <name evidence="2" type="ORF">CEP54_002508</name>
</gene>
<dbReference type="Proteomes" id="UP000288168">
    <property type="component" value="Unassembled WGS sequence"/>
</dbReference>
<dbReference type="PANTHER" id="PTHR35910">
    <property type="entry name" value="2EXR DOMAIN-CONTAINING PROTEIN"/>
    <property type="match status" value="1"/>
</dbReference>